<sequence length="102" mass="11222">MFFKNLKSKNNQTELHQYPAPTHQIQLPNLFVILLIIESILYSVTFIQPPVAVGICQGLVFPHKGPKIPVSGEISGMESGQSPWSQLGDSGHPDIDGQRTRG</sequence>
<dbReference type="AlphaFoldDB" id="A0AAV6V7V1"/>
<dbReference type="EMBL" id="JAFNEN010000136">
    <property type="protein sequence ID" value="KAG8192687.1"/>
    <property type="molecule type" value="Genomic_DNA"/>
</dbReference>
<reference evidence="2 3" key="1">
    <citation type="journal article" date="2022" name="Nat. Ecol. Evol.">
        <title>A masculinizing supergene underlies an exaggerated male reproductive morph in a spider.</title>
        <authorList>
            <person name="Hendrickx F."/>
            <person name="De Corte Z."/>
            <person name="Sonet G."/>
            <person name="Van Belleghem S.M."/>
            <person name="Kostlbacher S."/>
            <person name="Vangestel C."/>
        </authorList>
    </citation>
    <scope>NUCLEOTIDE SEQUENCE [LARGE SCALE GENOMIC DNA]</scope>
    <source>
        <strain evidence="2">W744_W776</strain>
    </source>
</reference>
<protein>
    <submittedName>
        <fullName evidence="2">Uncharacterized protein</fullName>
    </submittedName>
</protein>
<feature type="compositionally biased region" description="Basic and acidic residues" evidence="1">
    <location>
        <begin position="91"/>
        <end position="102"/>
    </location>
</feature>
<name>A0AAV6V7V1_9ARAC</name>
<evidence type="ECO:0000313" key="3">
    <source>
        <dbReference type="Proteomes" id="UP000827092"/>
    </source>
</evidence>
<proteinExistence type="predicted"/>
<dbReference type="Proteomes" id="UP000827092">
    <property type="component" value="Unassembled WGS sequence"/>
</dbReference>
<accession>A0AAV6V7V1</accession>
<feature type="compositionally biased region" description="Polar residues" evidence="1">
    <location>
        <begin position="78"/>
        <end position="88"/>
    </location>
</feature>
<evidence type="ECO:0000313" key="2">
    <source>
        <dbReference type="EMBL" id="KAG8192687.1"/>
    </source>
</evidence>
<evidence type="ECO:0000256" key="1">
    <source>
        <dbReference type="SAM" id="MobiDB-lite"/>
    </source>
</evidence>
<feature type="region of interest" description="Disordered" evidence="1">
    <location>
        <begin position="71"/>
        <end position="102"/>
    </location>
</feature>
<comment type="caution">
    <text evidence="2">The sequence shown here is derived from an EMBL/GenBank/DDBJ whole genome shotgun (WGS) entry which is preliminary data.</text>
</comment>
<keyword evidence="3" id="KW-1185">Reference proteome</keyword>
<gene>
    <name evidence="2" type="ORF">JTE90_009715</name>
</gene>
<organism evidence="2 3">
    <name type="scientific">Oedothorax gibbosus</name>
    <dbReference type="NCBI Taxonomy" id="931172"/>
    <lineage>
        <taxon>Eukaryota</taxon>
        <taxon>Metazoa</taxon>
        <taxon>Ecdysozoa</taxon>
        <taxon>Arthropoda</taxon>
        <taxon>Chelicerata</taxon>
        <taxon>Arachnida</taxon>
        <taxon>Araneae</taxon>
        <taxon>Araneomorphae</taxon>
        <taxon>Entelegynae</taxon>
        <taxon>Araneoidea</taxon>
        <taxon>Linyphiidae</taxon>
        <taxon>Erigoninae</taxon>
        <taxon>Oedothorax</taxon>
    </lineage>
</organism>